<accession>A0A2D6M1J1</accession>
<dbReference type="EMBL" id="NZBU01000009">
    <property type="protein sequence ID" value="MAG22281.1"/>
    <property type="molecule type" value="Genomic_DNA"/>
</dbReference>
<gene>
    <name evidence="1" type="ORF">CL943_03185</name>
</gene>
<dbReference type="AlphaFoldDB" id="A0A2D6M1J1"/>
<name>A0A2D6M1J1_9ARCH</name>
<evidence type="ECO:0000313" key="2">
    <source>
        <dbReference type="Proteomes" id="UP000226592"/>
    </source>
</evidence>
<protein>
    <submittedName>
        <fullName evidence="1">Uncharacterized protein</fullName>
    </submittedName>
</protein>
<proteinExistence type="predicted"/>
<sequence>MKLALYPETPVGSIPIETNGIHLVRPVELKKLEKVLGKCPQCRDVSMSKSCFKRLPHKSRKLFEKYGIRVEVESKRGRAIAVPLEKMVKVIELRKDYQSLREIERLTDVPKSTVHYLVNYAHRDKIKKGDTTIYLK</sequence>
<comment type="caution">
    <text evidence="1">The sequence shown here is derived from an EMBL/GenBank/DDBJ whole genome shotgun (WGS) entry which is preliminary data.</text>
</comment>
<evidence type="ECO:0000313" key="1">
    <source>
        <dbReference type="EMBL" id="MAG22281.1"/>
    </source>
</evidence>
<dbReference type="Proteomes" id="UP000226592">
    <property type="component" value="Unassembled WGS sequence"/>
</dbReference>
<organism evidence="1 2">
    <name type="scientific">Candidatus Iainarchaeum sp</name>
    <dbReference type="NCBI Taxonomy" id="3101447"/>
    <lineage>
        <taxon>Archaea</taxon>
        <taxon>Candidatus Iainarchaeota</taxon>
        <taxon>Candidatus Iainarchaeia</taxon>
        <taxon>Candidatus Iainarchaeales</taxon>
        <taxon>Candidatus Iainarchaeaceae</taxon>
        <taxon>Candidatus Iainarchaeum</taxon>
    </lineage>
</organism>
<reference evidence="2" key="1">
    <citation type="submission" date="2017-09" db="EMBL/GenBank/DDBJ databases">
        <title>The Reconstruction of 2,631 Draft Metagenome-Assembled Genomes from the Global Oceans.</title>
        <authorList>
            <person name="Tully B.J."/>
            <person name="Graham E.D."/>
            <person name="Heidelberg J.F."/>
        </authorList>
    </citation>
    <scope>NUCLEOTIDE SEQUENCE [LARGE SCALE GENOMIC DNA]</scope>
</reference>